<name>A0A0J8VCI6_9GAMM</name>
<accession>A0A0J8VCI6</accession>
<dbReference type="STRING" id="680026.AB733_09380"/>
<evidence type="ECO:0000313" key="3">
    <source>
        <dbReference type="Proteomes" id="UP000240481"/>
    </source>
</evidence>
<dbReference type="AlphaFoldDB" id="A0A0J8VCI6"/>
<feature type="chain" id="PRO_5030009109" evidence="1">
    <location>
        <begin position="20"/>
        <end position="170"/>
    </location>
</feature>
<dbReference type="RefSeq" id="WP_048898529.1">
    <property type="nucleotide sequence ID" value="NZ_AP024852.1"/>
</dbReference>
<evidence type="ECO:0000256" key="1">
    <source>
        <dbReference type="SAM" id="SignalP"/>
    </source>
</evidence>
<comment type="caution">
    <text evidence="2">The sequence shown here is derived from an EMBL/GenBank/DDBJ whole genome shotgun (WGS) entry which is preliminary data.</text>
</comment>
<dbReference type="Proteomes" id="UP000240481">
    <property type="component" value="Unassembled WGS sequence"/>
</dbReference>
<dbReference type="EMBL" id="PYLZ01000002">
    <property type="protein sequence ID" value="PSW25872.1"/>
    <property type="molecule type" value="Genomic_DNA"/>
</dbReference>
<protein>
    <submittedName>
        <fullName evidence="2">Uncharacterized protein</fullName>
    </submittedName>
</protein>
<organism evidence="2 3">
    <name type="scientific">Photobacterium swingsii</name>
    <dbReference type="NCBI Taxonomy" id="680026"/>
    <lineage>
        <taxon>Bacteria</taxon>
        <taxon>Pseudomonadati</taxon>
        <taxon>Pseudomonadota</taxon>
        <taxon>Gammaproteobacteria</taxon>
        <taxon>Vibrionales</taxon>
        <taxon>Vibrionaceae</taxon>
        <taxon>Photobacterium</taxon>
    </lineage>
</organism>
<feature type="signal peptide" evidence="1">
    <location>
        <begin position="1"/>
        <end position="19"/>
    </location>
</feature>
<dbReference type="OrthoDB" id="5904741at2"/>
<evidence type="ECO:0000313" key="2">
    <source>
        <dbReference type="EMBL" id="PSW25872.1"/>
    </source>
</evidence>
<reference evidence="2 3" key="1">
    <citation type="submission" date="2018-01" db="EMBL/GenBank/DDBJ databases">
        <title>Whole genome sequencing of Histamine producing bacteria.</title>
        <authorList>
            <person name="Butler K."/>
        </authorList>
    </citation>
    <scope>NUCLEOTIDE SEQUENCE [LARGE SCALE GENOMIC DNA]</scope>
    <source>
        <strain evidence="2 3">DSM 24669</strain>
    </source>
</reference>
<keyword evidence="1" id="KW-0732">Signal</keyword>
<keyword evidence="3" id="KW-1185">Reference proteome</keyword>
<proteinExistence type="predicted"/>
<sequence length="170" mass="19607">MKLPALLLSLALLPTSAMAASDTCVSNKYHQYIDASLSWYESLVALSVKKDENLKEVGQWFLDGRKHHFELNRQAFDWFLKNDQSRLDFSQSVESWLKLSQQDVKTISQQDDELGKFAKQAFDDRQSKPHPKNYELRSAFADLLSHPGDIEKPLNAYNEKITKIENIECK</sequence>
<gene>
    <name evidence="2" type="ORF">C9I94_04695</name>
</gene>